<evidence type="ECO:0000313" key="2">
    <source>
        <dbReference type="EMBL" id="AMM44913.1"/>
    </source>
</evidence>
<protein>
    <submittedName>
        <fullName evidence="2">Uncharacterized protein</fullName>
    </submittedName>
</protein>
<evidence type="ECO:0000256" key="1">
    <source>
        <dbReference type="SAM" id="Coils"/>
    </source>
</evidence>
<organism evidence="2 3">
    <name type="scientific">Bacillus phage SP-15</name>
    <dbReference type="NCBI Taxonomy" id="1792032"/>
    <lineage>
        <taxon>Viruses</taxon>
        <taxon>Duplodnaviria</taxon>
        <taxon>Heunggongvirae</taxon>
        <taxon>Uroviricota</taxon>
        <taxon>Caudoviricetes</taxon>
        <taxon>Thornevirus</taxon>
        <taxon>Thornevirus SP15</taxon>
    </lineage>
</organism>
<dbReference type="Proteomes" id="UP000203261">
    <property type="component" value="Segment"/>
</dbReference>
<dbReference type="RefSeq" id="YP_009302502.1">
    <property type="nucleotide sequence ID" value="NC_031245.1"/>
</dbReference>
<dbReference type="EMBL" id="KT624200">
    <property type="protein sequence ID" value="AMM44913.1"/>
    <property type="molecule type" value="Genomic_DNA"/>
</dbReference>
<sequence>MSQSIFDLNQYLRRFMTPTLVDRYERRCSDIVDKYGGLAPTKDTINSMFSELNEALVKLANEFEDFKKEVESAGDRND</sequence>
<dbReference type="GeneID" id="29125282"/>
<dbReference type="KEGG" id="vg:29125282"/>
<reference evidence="2 3" key="1">
    <citation type="submission" date="2015-08" db="EMBL/GenBank/DDBJ databases">
        <authorList>
            <person name="Babu N.S."/>
            <person name="Beckwith C.J."/>
            <person name="Beseler K.G."/>
            <person name="Brison A."/>
            <person name="Carone J.V."/>
            <person name="Caskin T.P."/>
            <person name="Diamond M."/>
            <person name="Durham M.E."/>
            <person name="Foxe J.M."/>
            <person name="Go M."/>
            <person name="Henderson B.A."/>
            <person name="Jones I.B."/>
            <person name="McGettigan J.A."/>
            <person name="Micheletti S.J."/>
            <person name="Nasrallah M.E."/>
            <person name="Ortiz D."/>
            <person name="Piller C.R."/>
            <person name="Privatt S.R."/>
            <person name="Schneider S.L."/>
            <person name="Sharp S."/>
            <person name="Smith T.C."/>
            <person name="Stanton J.D."/>
            <person name="Ullery H.E."/>
            <person name="Wilson R.J."/>
            <person name="Serrano M.G."/>
            <person name="Buck G."/>
            <person name="Lee V."/>
            <person name="Wang Y."/>
            <person name="Carvalho R."/>
            <person name="Voegtly L."/>
            <person name="Shi R."/>
            <person name="Duckworth R."/>
            <person name="Johnson A."/>
            <person name="Loviza R."/>
            <person name="Walstead R."/>
            <person name="Shah Z."/>
            <person name="Kiflezghi M."/>
            <person name="Wade K."/>
            <person name="Ball S.L."/>
            <person name="Bradley K.W."/>
            <person name="Asai D.J."/>
            <person name="Bowman C.A."/>
            <person name="Russell D.A."/>
            <person name="Pope W.H."/>
            <person name="Jacobs-Sera D."/>
            <person name="Hendrix R.W."/>
            <person name="Hatfull G.F."/>
        </authorList>
    </citation>
    <scope>NUCLEOTIDE SEQUENCE [LARGE SCALE GENOMIC DNA]</scope>
</reference>
<name>A0A127AWF4_9CAUD</name>
<evidence type="ECO:0000313" key="3">
    <source>
        <dbReference type="Proteomes" id="UP000203261"/>
    </source>
</evidence>
<gene>
    <name evidence="2" type="ORF">SP15_115</name>
</gene>
<proteinExistence type="predicted"/>
<keyword evidence="3" id="KW-1185">Reference proteome</keyword>
<keyword evidence="1" id="KW-0175">Coiled coil</keyword>
<feature type="coiled-coil region" evidence="1">
    <location>
        <begin position="49"/>
        <end position="76"/>
    </location>
</feature>
<accession>A0A127AWF4</accession>